<gene>
    <name evidence="1" type="ORF">HH214_16525</name>
</gene>
<sequence>MFNWFQKNKRNLISANWDIGDIYGFKKIYNHDSLQYTNADVSKVIYFSVLKISGNNLFGTEAYAGDPTIIEDANGWLLKGSKMAKNQILVCVISVKKRDDVEWAKAFFDLIKFRENSN</sequence>
<reference evidence="1 2" key="1">
    <citation type="submission" date="2020-04" db="EMBL/GenBank/DDBJ databases">
        <title>Genome sequencing of novel species.</title>
        <authorList>
            <person name="Heo J."/>
            <person name="Kim S.-J."/>
            <person name="Kim J.-S."/>
            <person name="Hong S.-B."/>
            <person name="Kwon S.-W."/>
        </authorList>
    </citation>
    <scope>NUCLEOTIDE SEQUENCE [LARGE SCALE GENOMIC DNA]</scope>
    <source>
        <strain evidence="1 2">F39-2</strain>
    </source>
</reference>
<dbReference type="Proteomes" id="UP000503278">
    <property type="component" value="Chromosome"/>
</dbReference>
<dbReference type="KEGG" id="mrob:HH214_16525"/>
<dbReference type="EMBL" id="CP051682">
    <property type="protein sequence ID" value="QJD97357.1"/>
    <property type="molecule type" value="Genomic_DNA"/>
</dbReference>
<dbReference type="RefSeq" id="WP_169609462.1">
    <property type="nucleotide sequence ID" value="NZ_CP051682.1"/>
</dbReference>
<evidence type="ECO:0000313" key="1">
    <source>
        <dbReference type="EMBL" id="QJD97357.1"/>
    </source>
</evidence>
<evidence type="ECO:0000313" key="2">
    <source>
        <dbReference type="Proteomes" id="UP000503278"/>
    </source>
</evidence>
<organism evidence="1 2">
    <name type="scientific">Mucilaginibacter robiniae</name>
    <dbReference type="NCBI Taxonomy" id="2728022"/>
    <lineage>
        <taxon>Bacteria</taxon>
        <taxon>Pseudomonadati</taxon>
        <taxon>Bacteroidota</taxon>
        <taxon>Sphingobacteriia</taxon>
        <taxon>Sphingobacteriales</taxon>
        <taxon>Sphingobacteriaceae</taxon>
        <taxon>Mucilaginibacter</taxon>
    </lineage>
</organism>
<keyword evidence="2" id="KW-1185">Reference proteome</keyword>
<protein>
    <submittedName>
        <fullName evidence="1">Uncharacterized protein</fullName>
    </submittedName>
</protein>
<accession>A0A7L5E4Q7</accession>
<dbReference type="AlphaFoldDB" id="A0A7L5E4Q7"/>
<name>A0A7L5E4Q7_9SPHI</name>
<proteinExistence type="predicted"/>